<comment type="caution">
    <text evidence="1">The sequence shown here is derived from an EMBL/GenBank/DDBJ whole genome shotgun (WGS) entry which is preliminary data.</text>
</comment>
<evidence type="ECO:0000313" key="1">
    <source>
        <dbReference type="EMBL" id="MBE9663118.1"/>
    </source>
</evidence>
<dbReference type="AlphaFoldDB" id="A0A929KZ43"/>
<name>A0A929KZ43_9SPHI</name>
<dbReference type="Proteomes" id="UP000622475">
    <property type="component" value="Unassembled WGS sequence"/>
</dbReference>
<gene>
    <name evidence="1" type="ORF">IRJ16_14610</name>
</gene>
<evidence type="ECO:0000313" key="2">
    <source>
        <dbReference type="Proteomes" id="UP000622475"/>
    </source>
</evidence>
<keyword evidence="2" id="KW-1185">Reference proteome</keyword>
<accession>A0A929KZ43</accession>
<proteinExistence type="predicted"/>
<dbReference type="EMBL" id="JADFFL010000005">
    <property type="protein sequence ID" value="MBE9663118.1"/>
    <property type="molecule type" value="Genomic_DNA"/>
</dbReference>
<reference evidence="1" key="1">
    <citation type="submission" date="2020-10" db="EMBL/GenBank/DDBJ databases">
        <title>Mucilaginibacter mali sp. nov., isolated from rhizosphere soil of apple orchard.</title>
        <authorList>
            <person name="Lee J.-S."/>
            <person name="Kim H.S."/>
            <person name="Kim J.-S."/>
        </authorList>
    </citation>
    <scope>NUCLEOTIDE SEQUENCE</scope>
    <source>
        <strain evidence="1">KCTC 22746</strain>
    </source>
</reference>
<organism evidence="1 2">
    <name type="scientific">Mucilaginibacter myungsuensis</name>
    <dbReference type="NCBI Taxonomy" id="649104"/>
    <lineage>
        <taxon>Bacteria</taxon>
        <taxon>Pseudomonadati</taxon>
        <taxon>Bacteroidota</taxon>
        <taxon>Sphingobacteriia</taxon>
        <taxon>Sphingobacteriales</taxon>
        <taxon>Sphingobacteriaceae</taxon>
        <taxon>Mucilaginibacter</taxon>
    </lineage>
</organism>
<sequence length="79" mass="8870">MMTLDEFNTLSPEEKTSVAVNGNFIDVRLEKGLKVALYSHPDFYAEVFYDGDNNRITRCRAFTALSSLAAYVKLGQTNT</sequence>
<protein>
    <submittedName>
        <fullName evidence="1">Uncharacterized protein</fullName>
    </submittedName>
</protein>
<dbReference type="RefSeq" id="WP_194112345.1">
    <property type="nucleotide sequence ID" value="NZ_JADFFL010000005.1"/>
</dbReference>